<dbReference type="PIRSF" id="PIRSF000654">
    <property type="entry name" value="Integrin-linked_kinase"/>
    <property type="match status" value="1"/>
</dbReference>
<accession>A0A022Q059</accession>
<dbReference type="GO" id="GO:0004672">
    <property type="term" value="F:protein kinase activity"/>
    <property type="evidence" value="ECO:0007669"/>
    <property type="project" value="InterPro"/>
</dbReference>
<protein>
    <recommendedName>
        <fullName evidence="3">Protein kinase domain-containing protein</fullName>
    </recommendedName>
</protein>
<dbReference type="FunFam" id="1.10.510.10:FF:000095">
    <property type="entry name" value="protein STRUBBELIG-RECEPTOR FAMILY 8"/>
    <property type="match status" value="1"/>
</dbReference>
<dbReference type="STRING" id="4155.A0A022Q059"/>
<evidence type="ECO:0000313" key="4">
    <source>
        <dbReference type="EMBL" id="EYU21154.1"/>
    </source>
</evidence>
<dbReference type="Proteomes" id="UP000030748">
    <property type="component" value="Unassembled WGS sequence"/>
</dbReference>
<comment type="subcellular location">
    <subcellularLocation>
        <location evidence="1">Cell membrane</location>
    </subcellularLocation>
</comment>
<dbReference type="PANTHER" id="PTHR45621">
    <property type="entry name" value="OS01G0588500 PROTEIN-RELATED"/>
    <property type="match status" value="1"/>
</dbReference>
<dbReference type="Gene3D" id="1.10.510.10">
    <property type="entry name" value="Transferase(Phosphotransferase) domain 1"/>
    <property type="match status" value="1"/>
</dbReference>
<keyword evidence="5" id="KW-1185">Reference proteome</keyword>
<keyword evidence="2" id="KW-0472">Membrane</keyword>
<sequence>MSKLGAFGHFSKGWIDENTLTASEPGFGTPVTVEKWSAGGHQAIKECFLEINYLNLFRHPNIVKLIGHCSKENYMILVYEFIPKGSLDRHLFGGSHDQTLPWVTRIKVAVGAARALAFLHDNENPIVHRNFNTADILLDGEFNAKLCNFGLAMKGPMGNRTEVMGTCGYAAPEYFATGRRLTTKYDVYSFGVVLVDLLTGRKSVDGNSWPINECNLVHWATPYLRRKKTLSRIMDPKLEGQFPHKAAFAVATIALQCLRQIPEQRPSMAKVLVSLEQL</sequence>
<dbReference type="Pfam" id="PF07714">
    <property type="entry name" value="PK_Tyr_Ser-Thr"/>
    <property type="match status" value="1"/>
</dbReference>
<evidence type="ECO:0000313" key="5">
    <source>
        <dbReference type="Proteomes" id="UP000030748"/>
    </source>
</evidence>
<evidence type="ECO:0000259" key="3">
    <source>
        <dbReference type="PROSITE" id="PS50011"/>
    </source>
</evidence>
<name>A0A022Q059_ERYGU</name>
<evidence type="ECO:0000256" key="1">
    <source>
        <dbReference type="ARBA" id="ARBA00004236"/>
    </source>
</evidence>
<dbReference type="PROSITE" id="PS50011">
    <property type="entry name" value="PROTEIN_KINASE_DOM"/>
    <property type="match status" value="1"/>
</dbReference>
<dbReference type="InterPro" id="IPR000719">
    <property type="entry name" value="Prot_kinase_dom"/>
</dbReference>
<feature type="domain" description="Protein kinase" evidence="3">
    <location>
        <begin position="1"/>
        <end position="278"/>
    </location>
</feature>
<dbReference type="EMBL" id="KI632224">
    <property type="protein sequence ID" value="EYU21154.1"/>
    <property type="molecule type" value="Genomic_DNA"/>
</dbReference>
<proteinExistence type="predicted"/>
<dbReference type="AlphaFoldDB" id="A0A022Q059"/>
<organism evidence="4 5">
    <name type="scientific">Erythranthe guttata</name>
    <name type="common">Yellow monkey flower</name>
    <name type="synonym">Mimulus guttatus</name>
    <dbReference type="NCBI Taxonomy" id="4155"/>
    <lineage>
        <taxon>Eukaryota</taxon>
        <taxon>Viridiplantae</taxon>
        <taxon>Streptophyta</taxon>
        <taxon>Embryophyta</taxon>
        <taxon>Tracheophyta</taxon>
        <taxon>Spermatophyta</taxon>
        <taxon>Magnoliopsida</taxon>
        <taxon>eudicotyledons</taxon>
        <taxon>Gunneridae</taxon>
        <taxon>Pentapetalae</taxon>
        <taxon>asterids</taxon>
        <taxon>lamiids</taxon>
        <taxon>Lamiales</taxon>
        <taxon>Phrymaceae</taxon>
        <taxon>Erythranthe</taxon>
    </lineage>
</organism>
<dbReference type="eggNOG" id="KOG1187">
    <property type="taxonomic scope" value="Eukaryota"/>
</dbReference>
<reference evidence="4 5" key="1">
    <citation type="journal article" date="2013" name="Proc. Natl. Acad. Sci. U.S.A.">
        <title>Fine-scale variation in meiotic recombination in Mimulus inferred from population shotgun sequencing.</title>
        <authorList>
            <person name="Hellsten U."/>
            <person name="Wright K.M."/>
            <person name="Jenkins J."/>
            <person name="Shu S."/>
            <person name="Yuan Y."/>
            <person name="Wessler S.R."/>
            <person name="Schmutz J."/>
            <person name="Willis J.H."/>
            <person name="Rokhsar D.S."/>
        </authorList>
    </citation>
    <scope>NUCLEOTIDE SEQUENCE [LARGE SCALE GENOMIC DNA]</scope>
    <source>
        <strain evidence="5">cv. DUN x IM62</strain>
    </source>
</reference>
<dbReference type="InterPro" id="IPR011009">
    <property type="entry name" value="Kinase-like_dom_sf"/>
</dbReference>
<dbReference type="InterPro" id="IPR001245">
    <property type="entry name" value="Ser-Thr/Tyr_kinase_cat_dom"/>
</dbReference>
<evidence type="ECO:0000256" key="2">
    <source>
        <dbReference type="ARBA" id="ARBA00022475"/>
    </source>
</evidence>
<dbReference type="GO" id="GO:0005524">
    <property type="term" value="F:ATP binding"/>
    <property type="evidence" value="ECO:0007669"/>
    <property type="project" value="InterPro"/>
</dbReference>
<gene>
    <name evidence="4" type="ORF">MIMGU_mgv1a025743mg</name>
</gene>
<dbReference type="Gene3D" id="3.30.200.20">
    <property type="entry name" value="Phosphorylase Kinase, domain 1"/>
    <property type="match status" value="1"/>
</dbReference>
<dbReference type="SUPFAM" id="SSF56112">
    <property type="entry name" value="Protein kinase-like (PK-like)"/>
    <property type="match status" value="1"/>
</dbReference>
<dbReference type="InterPro" id="IPR050823">
    <property type="entry name" value="Plant_Ser_Thr_Prot_Kinase"/>
</dbReference>
<dbReference type="GO" id="GO:0005886">
    <property type="term" value="C:plasma membrane"/>
    <property type="evidence" value="ECO:0007669"/>
    <property type="project" value="UniProtKB-SubCell"/>
</dbReference>
<keyword evidence="2" id="KW-1003">Cell membrane</keyword>